<dbReference type="AlphaFoldDB" id="A0AAV6J1N0"/>
<dbReference type="PROSITE" id="PS00216">
    <property type="entry name" value="SUGAR_TRANSPORT_1"/>
    <property type="match status" value="1"/>
</dbReference>
<evidence type="ECO:0000256" key="9">
    <source>
        <dbReference type="ARBA" id="ARBA00044504"/>
    </source>
</evidence>
<dbReference type="InterPro" id="IPR036259">
    <property type="entry name" value="MFS_trans_sf"/>
</dbReference>
<name>A0AAV6J1N0_9ERIC</name>
<sequence length="346" mass="37616">MLIGNGGALYVAGAALCGAASSLYMLIPGWFLLGIGIGFVNQLPLRNGSTQIQRSNQQWLPIQPQDGRSISSNLINYGTVKLGNDLGWRISLSMASFPAAVLSLGAIFLPETPNSLIQRTQNHHKAKSTLQRIRGTDDVQAELDDLVKASDVAETNLHPFRKITERKYRPQLVMAIAIPFFQQVTGSNAIAFYAPILFRTAGLGKSASILSALVIRIVSASSTFISMLVVDKLGRRVLFSVGGVQMLASQVIVGCIMKNQLDDYGGVSKGYGFVLTVLICIYVAGYGWSWGPLGWLVPSEIFPLEIRSAGQSIIVAVSFLFTIVIAQTYLLMLCHFKAGIFFFFGW</sequence>
<dbReference type="InterPro" id="IPR005829">
    <property type="entry name" value="Sugar_transporter_CS"/>
</dbReference>
<feature type="transmembrane region" description="Helical" evidence="10">
    <location>
        <begin position="237"/>
        <end position="259"/>
    </location>
</feature>
<keyword evidence="4" id="KW-0762">Sugar transport</keyword>
<keyword evidence="7 10" id="KW-1133">Transmembrane helix</keyword>
<feature type="transmembrane region" description="Helical" evidence="10">
    <location>
        <begin position="172"/>
        <end position="196"/>
    </location>
</feature>
<keyword evidence="5 10" id="KW-0812">Transmembrane</keyword>
<evidence type="ECO:0000256" key="3">
    <source>
        <dbReference type="ARBA" id="ARBA00022448"/>
    </source>
</evidence>
<feature type="transmembrane region" description="Helical" evidence="10">
    <location>
        <begin position="7"/>
        <end position="40"/>
    </location>
</feature>
<dbReference type="Proteomes" id="UP000823749">
    <property type="component" value="Chromosome 9"/>
</dbReference>
<protein>
    <recommendedName>
        <fullName evidence="11">Major facilitator superfamily (MFS) profile domain-containing protein</fullName>
    </recommendedName>
</protein>
<evidence type="ECO:0000256" key="10">
    <source>
        <dbReference type="SAM" id="Phobius"/>
    </source>
</evidence>
<evidence type="ECO:0000313" key="12">
    <source>
        <dbReference type="EMBL" id="KAG5533672.1"/>
    </source>
</evidence>
<dbReference type="GO" id="GO:0015144">
    <property type="term" value="F:carbohydrate transmembrane transporter activity"/>
    <property type="evidence" value="ECO:0007669"/>
    <property type="project" value="InterPro"/>
</dbReference>
<dbReference type="GO" id="GO:0016020">
    <property type="term" value="C:membrane"/>
    <property type="evidence" value="ECO:0007669"/>
    <property type="project" value="UniProtKB-SubCell"/>
</dbReference>
<evidence type="ECO:0000256" key="6">
    <source>
        <dbReference type="ARBA" id="ARBA00022847"/>
    </source>
</evidence>
<evidence type="ECO:0000256" key="1">
    <source>
        <dbReference type="ARBA" id="ARBA00004141"/>
    </source>
</evidence>
<feature type="domain" description="Major facilitator superfamily (MFS) profile" evidence="11">
    <location>
        <begin position="1"/>
        <end position="346"/>
    </location>
</feature>
<keyword evidence="8 10" id="KW-0472">Membrane</keyword>
<keyword evidence="13" id="KW-1185">Reference proteome</keyword>
<comment type="similarity">
    <text evidence="2">Belongs to the major facilitator superfamily. Sugar transporter (TC 2.A.1.1) family.</text>
</comment>
<evidence type="ECO:0000256" key="8">
    <source>
        <dbReference type="ARBA" id="ARBA00023136"/>
    </source>
</evidence>
<feature type="transmembrane region" description="Helical" evidence="10">
    <location>
        <begin position="312"/>
        <end position="344"/>
    </location>
</feature>
<dbReference type="Gene3D" id="1.20.1250.20">
    <property type="entry name" value="MFS general substrate transporter like domains"/>
    <property type="match status" value="1"/>
</dbReference>
<evidence type="ECO:0000259" key="11">
    <source>
        <dbReference type="PROSITE" id="PS50850"/>
    </source>
</evidence>
<dbReference type="InterPro" id="IPR003663">
    <property type="entry name" value="Sugar/inositol_transpt"/>
</dbReference>
<comment type="subcellular location">
    <subcellularLocation>
        <location evidence="1">Membrane</location>
        <topology evidence="1">Multi-pass membrane protein</topology>
    </subcellularLocation>
</comment>
<keyword evidence="6" id="KW-0769">Symport</keyword>
<dbReference type="PANTHER" id="PTHR23500">
    <property type="entry name" value="SOLUTE CARRIER FAMILY 2, FACILITATED GLUCOSE TRANSPORTER"/>
    <property type="match status" value="1"/>
</dbReference>
<dbReference type="Pfam" id="PF00083">
    <property type="entry name" value="Sugar_tr"/>
    <property type="match status" value="1"/>
</dbReference>
<gene>
    <name evidence="12" type="ORF">RHGRI_027753</name>
</gene>
<proteinExistence type="inferred from homology"/>
<dbReference type="EMBL" id="JACTNZ010000009">
    <property type="protein sequence ID" value="KAG5533672.1"/>
    <property type="molecule type" value="Genomic_DNA"/>
</dbReference>
<evidence type="ECO:0000256" key="2">
    <source>
        <dbReference type="ARBA" id="ARBA00010992"/>
    </source>
</evidence>
<feature type="transmembrane region" description="Helical" evidence="10">
    <location>
        <begin position="208"/>
        <end position="230"/>
    </location>
</feature>
<comment type="caution">
    <text evidence="12">The sequence shown here is derived from an EMBL/GenBank/DDBJ whole genome shotgun (WGS) entry which is preliminary data.</text>
</comment>
<dbReference type="SUPFAM" id="SSF103473">
    <property type="entry name" value="MFS general substrate transporter"/>
    <property type="match status" value="1"/>
</dbReference>
<dbReference type="InterPro" id="IPR005828">
    <property type="entry name" value="MFS_sugar_transport-like"/>
</dbReference>
<evidence type="ECO:0000256" key="5">
    <source>
        <dbReference type="ARBA" id="ARBA00022692"/>
    </source>
</evidence>
<dbReference type="GO" id="GO:0015293">
    <property type="term" value="F:symporter activity"/>
    <property type="evidence" value="ECO:0007669"/>
    <property type="project" value="UniProtKB-KW"/>
</dbReference>
<keyword evidence="3" id="KW-0813">Transport</keyword>
<dbReference type="InterPro" id="IPR045262">
    <property type="entry name" value="STP/PLT_plant"/>
</dbReference>
<reference evidence="12" key="1">
    <citation type="submission" date="2020-08" db="EMBL/GenBank/DDBJ databases">
        <title>Plant Genome Project.</title>
        <authorList>
            <person name="Zhang R.-G."/>
        </authorList>
    </citation>
    <scope>NUCLEOTIDE SEQUENCE</scope>
    <source>
        <strain evidence="12">WSP0</strain>
        <tissue evidence="12">Leaf</tissue>
    </source>
</reference>
<feature type="transmembrane region" description="Helical" evidence="10">
    <location>
        <begin position="271"/>
        <end position="291"/>
    </location>
</feature>
<dbReference type="PRINTS" id="PR00171">
    <property type="entry name" value="SUGRTRNSPORT"/>
</dbReference>
<dbReference type="InterPro" id="IPR020846">
    <property type="entry name" value="MFS_dom"/>
</dbReference>
<comment type="similarity">
    <text evidence="9">Belongs to the major facilitator superfamily. Phosphate:H(+) symporter (TC 2.A.1.9) family.</text>
</comment>
<feature type="transmembrane region" description="Helical" evidence="10">
    <location>
        <begin position="86"/>
        <end position="109"/>
    </location>
</feature>
<evidence type="ECO:0000313" key="13">
    <source>
        <dbReference type="Proteomes" id="UP000823749"/>
    </source>
</evidence>
<evidence type="ECO:0000256" key="4">
    <source>
        <dbReference type="ARBA" id="ARBA00022597"/>
    </source>
</evidence>
<organism evidence="12 13">
    <name type="scientific">Rhododendron griersonianum</name>
    <dbReference type="NCBI Taxonomy" id="479676"/>
    <lineage>
        <taxon>Eukaryota</taxon>
        <taxon>Viridiplantae</taxon>
        <taxon>Streptophyta</taxon>
        <taxon>Embryophyta</taxon>
        <taxon>Tracheophyta</taxon>
        <taxon>Spermatophyta</taxon>
        <taxon>Magnoliopsida</taxon>
        <taxon>eudicotyledons</taxon>
        <taxon>Gunneridae</taxon>
        <taxon>Pentapetalae</taxon>
        <taxon>asterids</taxon>
        <taxon>Ericales</taxon>
        <taxon>Ericaceae</taxon>
        <taxon>Ericoideae</taxon>
        <taxon>Rhodoreae</taxon>
        <taxon>Rhododendron</taxon>
    </lineage>
</organism>
<accession>A0AAV6J1N0</accession>
<evidence type="ECO:0000256" key="7">
    <source>
        <dbReference type="ARBA" id="ARBA00022989"/>
    </source>
</evidence>
<dbReference type="PANTHER" id="PTHR23500:SF30">
    <property type="entry name" value="SUGAR TRANSPORT PROTEIN 3"/>
    <property type="match status" value="1"/>
</dbReference>
<dbReference type="PROSITE" id="PS50850">
    <property type="entry name" value="MFS"/>
    <property type="match status" value="1"/>
</dbReference>